<sequence>MSNFHQKMLFYLNPTSSIHFLYFIFIEYVYSSQIIKLTRLIMRTLFKTFALGILSTSIAMPYAFAADQTKEDAHDEKIEVTQVNVTDQELAAIYVLSDICPKLVKDKDAFDAGYQRLLKDFIPDAADPEVTIKKLVKEKSFKSILKEAQGDAKKAGKEANTGVCEDVLNYQPQN</sequence>
<evidence type="ECO:0000313" key="3">
    <source>
        <dbReference type="EMBL" id="MFC2995023.1"/>
    </source>
</evidence>
<dbReference type="Proteomes" id="UP001595455">
    <property type="component" value="Unassembled WGS sequence"/>
</dbReference>
<evidence type="ECO:0000259" key="2">
    <source>
        <dbReference type="Pfam" id="PF25642"/>
    </source>
</evidence>
<keyword evidence="4" id="KW-1185">Reference proteome</keyword>
<dbReference type="NCBIfam" id="NF047330">
    <property type="entry name" value="MCR_0457_fam"/>
    <property type="match status" value="1"/>
</dbReference>
<feature type="transmembrane region" description="Helical" evidence="1">
    <location>
        <begin position="20"/>
        <end position="38"/>
    </location>
</feature>
<dbReference type="RefSeq" id="WP_228198999.1">
    <property type="nucleotide sequence ID" value="NZ_JBHRSF010000014.1"/>
</dbReference>
<evidence type="ECO:0000313" key="4">
    <source>
        <dbReference type="Proteomes" id="UP001595455"/>
    </source>
</evidence>
<organism evidence="3 4">
    <name type="scientific">Acinetobacter sichuanensis</name>
    <dbReference type="NCBI Taxonomy" id="2136183"/>
    <lineage>
        <taxon>Bacteria</taxon>
        <taxon>Pseudomonadati</taxon>
        <taxon>Pseudomonadota</taxon>
        <taxon>Gammaproteobacteria</taxon>
        <taxon>Moraxellales</taxon>
        <taxon>Moraxellaceae</taxon>
        <taxon>Acinetobacter</taxon>
    </lineage>
</organism>
<dbReference type="Pfam" id="PF25642">
    <property type="entry name" value="DUF7944"/>
    <property type="match status" value="1"/>
</dbReference>
<feature type="domain" description="DUF7944" evidence="2">
    <location>
        <begin position="86"/>
        <end position="167"/>
    </location>
</feature>
<keyword evidence="1" id="KW-0472">Membrane</keyword>
<protein>
    <submittedName>
        <fullName evidence="3">MCR_0457 family protein</fullName>
    </submittedName>
</protein>
<keyword evidence="1" id="KW-1133">Transmembrane helix</keyword>
<gene>
    <name evidence="3" type="ORF">ACFODO_07010</name>
</gene>
<keyword evidence="1" id="KW-0812">Transmembrane</keyword>
<dbReference type="EMBL" id="JBHRSF010000014">
    <property type="protein sequence ID" value="MFC2995023.1"/>
    <property type="molecule type" value="Genomic_DNA"/>
</dbReference>
<comment type="caution">
    <text evidence="3">The sequence shown here is derived from an EMBL/GenBank/DDBJ whole genome shotgun (WGS) entry which is preliminary data.</text>
</comment>
<evidence type="ECO:0000256" key="1">
    <source>
        <dbReference type="SAM" id="Phobius"/>
    </source>
</evidence>
<feature type="transmembrane region" description="Helical" evidence="1">
    <location>
        <begin position="45"/>
        <end position="64"/>
    </location>
</feature>
<reference evidence="4" key="1">
    <citation type="journal article" date="2019" name="Int. J. Syst. Evol. Microbiol.">
        <title>The Global Catalogue of Microorganisms (GCM) 10K type strain sequencing project: providing services to taxonomists for standard genome sequencing and annotation.</title>
        <authorList>
            <consortium name="The Broad Institute Genomics Platform"/>
            <consortium name="The Broad Institute Genome Sequencing Center for Infectious Disease"/>
            <person name="Wu L."/>
            <person name="Ma J."/>
        </authorList>
    </citation>
    <scope>NUCLEOTIDE SEQUENCE [LARGE SCALE GENOMIC DNA]</scope>
    <source>
        <strain evidence="4">KCTC 62575</strain>
    </source>
</reference>
<name>A0ABV7BDZ3_9GAMM</name>
<dbReference type="InterPro" id="IPR057704">
    <property type="entry name" value="DUF7944"/>
</dbReference>
<proteinExistence type="predicted"/>
<accession>A0ABV7BDZ3</accession>